<feature type="domain" description="UspA" evidence="11">
    <location>
        <begin position="413"/>
        <end position="558"/>
    </location>
</feature>
<feature type="site" description="Transition state stabilizer" evidence="9">
    <location>
        <position position="183"/>
    </location>
</feature>
<reference evidence="12 13" key="1">
    <citation type="submission" date="2018-06" db="EMBL/GenBank/DDBJ databases">
        <title>ACT-28, a chromosomally-encoded AmpC with carbapenemase activity from Enterobacter kobei.</title>
        <authorList>
            <person name="Jousset A.B."/>
            <person name="Oueslati S."/>
            <person name="Bernabeu S."/>
            <person name="Takissian J."/>
            <person name="Creton E."/>
            <person name="Vogel A."/>
            <person name="Cotellon G."/>
            <person name="Bonnin R.A."/>
            <person name="Dortet L."/>
            <person name="Naas T."/>
        </authorList>
    </citation>
    <scope>NUCLEOTIDE SEQUENCE [LARGE SCALE GENOMIC DNA]</scope>
    <source>
        <strain evidence="12 13">99B3</strain>
    </source>
</reference>
<evidence type="ECO:0000313" key="13">
    <source>
        <dbReference type="Proteomes" id="UP000251576"/>
    </source>
</evidence>
<feature type="binding site" evidence="9">
    <location>
        <begin position="210"/>
        <end position="214"/>
    </location>
    <ligand>
        <name>ATP</name>
        <dbReference type="ChEBI" id="CHEBI:30616"/>
    </ligand>
</feature>
<dbReference type="RefSeq" id="WP_023098585.1">
    <property type="nucleotide sequence ID" value="NZ_CABMNQ010000009.1"/>
</dbReference>
<dbReference type="PRINTS" id="PR00471">
    <property type="entry name" value="ACETATEKNASE"/>
</dbReference>
<comment type="similarity">
    <text evidence="1 9 10">Belongs to the acetokinase family.</text>
</comment>
<dbReference type="GO" id="GO:0005524">
    <property type="term" value="F:ATP binding"/>
    <property type="evidence" value="ECO:0007669"/>
    <property type="project" value="UniProtKB-KW"/>
</dbReference>
<evidence type="ECO:0000256" key="8">
    <source>
        <dbReference type="ARBA" id="ARBA00022842"/>
    </source>
</evidence>
<dbReference type="GO" id="GO:0005829">
    <property type="term" value="C:cytosol"/>
    <property type="evidence" value="ECO:0007669"/>
    <property type="project" value="TreeGrafter"/>
</dbReference>
<dbReference type="UniPathway" id="UPA00340">
    <property type="reaction ID" value="UER00458"/>
</dbReference>
<evidence type="ECO:0000256" key="7">
    <source>
        <dbReference type="ARBA" id="ARBA00022840"/>
    </source>
</evidence>
<name>A0A330GC70_ENTCL</name>
<feature type="binding site" evidence="9">
    <location>
        <position position="387"/>
    </location>
    <ligand>
        <name>Mg(2+)</name>
        <dbReference type="ChEBI" id="CHEBI:18420"/>
    </ligand>
</feature>
<dbReference type="GO" id="GO:0006083">
    <property type="term" value="P:acetate metabolic process"/>
    <property type="evidence" value="ECO:0007669"/>
    <property type="project" value="TreeGrafter"/>
</dbReference>
<feature type="binding site" evidence="9">
    <location>
        <begin position="336"/>
        <end position="340"/>
    </location>
    <ligand>
        <name>ATP</name>
        <dbReference type="ChEBI" id="CHEBI:30616"/>
    </ligand>
</feature>
<dbReference type="PANTHER" id="PTHR21060:SF21">
    <property type="entry name" value="ACETATE KINASE"/>
    <property type="match status" value="1"/>
</dbReference>
<dbReference type="InterPro" id="IPR000890">
    <property type="entry name" value="Aliphatic_acid_kin_short-chain"/>
</dbReference>
<dbReference type="InterPro" id="IPR043129">
    <property type="entry name" value="ATPase_NBD"/>
</dbReference>
<protein>
    <recommendedName>
        <fullName evidence="9">Acetate kinase</fullName>
        <ecNumber evidence="9">2.7.2.1</ecNumber>
    </recommendedName>
    <alternativeName>
        <fullName evidence="9">Acetokinase</fullName>
    </alternativeName>
</protein>
<comment type="cofactor">
    <cofactor evidence="9">
        <name>Mg(2+)</name>
        <dbReference type="ChEBI" id="CHEBI:18420"/>
    </cofactor>
    <cofactor evidence="9">
        <name>Mn(2+)</name>
        <dbReference type="ChEBI" id="CHEBI:29035"/>
    </cofactor>
    <text evidence="9">Mg(2+). Can also accept Mn(2+).</text>
</comment>
<dbReference type="Pfam" id="PF00582">
    <property type="entry name" value="Usp"/>
    <property type="match status" value="1"/>
</dbReference>
<evidence type="ECO:0000256" key="10">
    <source>
        <dbReference type="RuleBase" id="RU003835"/>
    </source>
</evidence>
<dbReference type="SUPFAM" id="SSF52402">
    <property type="entry name" value="Adenine nucleotide alpha hydrolases-like"/>
    <property type="match status" value="1"/>
</dbReference>
<dbReference type="Gene3D" id="3.30.420.40">
    <property type="match status" value="2"/>
</dbReference>
<comment type="catalytic activity">
    <reaction evidence="9">
        <text>acetate + ATP = acetyl phosphate + ADP</text>
        <dbReference type="Rhea" id="RHEA:11352"/>
        <dbReference type="ChEBI" id="CHEBI:22191"/>
        <dbReference type="ChEBI" id="CHEBI:30089"/>
        <dbReference type="ChEBI" id="CHEBI:30616"/>
        <dbReference type="ChEBI" id="CHEBI:456216"/>
        <dbReference type="EC" id="2.7.2.1"/>
    </reaction>
</comment>
<keyword evidence="4 9" id="KW-0479">Metal-binding</keyword>
<dbReference type="Proteomes" id="UP000251576">
    <property type="component" value="Unassembled WGS sequence"/>
</dbReference>
<dbReference type="InterPro" id="IPR006016">
    <property type="entry name" value="UspA"/>
</dbReference>
<dbReference type="PROSITE" id="PS01075">
    <property type="entry name" value="ACETATE_KINASE_1"/>
    <property type="match status" value="1"/>
</dbReference>
<keyword evidence="6 9" id="KW-0418">Kinase</keyword>
<gene>
    <name evidence="9" type="primary">ackA</name>
    <name evidence="12" type="ORF">DP202_06615</name>
</gene>
<keyword evidence="7 9" id="KW-0067">ATP-binding</keyword>
<dbReference type="InterPro" id="IPR004372">
    <property type="entry name" value="Ac/propionate_kinase"/>
</dbReference>
<organism evidence="12 13">
    <name type="scientific">Enterobacter cloacae</name>
    <dbReference type="NCBI Taxonomy" id="550"/>
    <lineage>
        <taxon>Bacteria</taxon>
        <taxon>Pseudomonadati</taxon>
        <taxon>Pseudomonadota</taxon>
        <taxon>Gammaproteobacteria</taxon>
        <taxon>Enterobacterales</taxon>
        <taxon>Enterobacteriaceae</taxon>
        <taxon>Enterobacter</taxon>
        <taxon>Enterobacter cloacae complex</taxon>
    </lineage>
</organism>
<dbReference type="PANTHER" id="PTHR21060">
    <property type="entry name" value="ACETATE KINASE"/>
    <property type="match status" value="1"/>
</dbReference>
<feature type="binding site" evidence="9">
    <location>
        <position position="20"/>
    </location>
    <ligand>
        <name>ATP</name>
        <dbReference type="ChEBI" id="CHEBI:30616"/>
    </ligand>
</feature>
<accession>A0A330GC70</accession>
<dbReference type="GO" id="GO:0006085">
    <property type="term" value="P:acetyl-CoA biosynthetic process"/>
    <property type="evidence" value="ECO:0007669"/>
    <property type="project" value="UniProtKB-UniRule"/>
</dbReference>
<proteinExistence type="inferred from homology"/>
<dbReference type="CDD" id="cd00293">
    <property type="entry name" value="USP-like"/>
    <property type="match status" value="1"/>
</dbReference>
<evidence type="ECO:0000256" key="3">
    <source>
        <dbReference type="ARBA" id="ARBA00022679"/>
    </source>
</evidence>
<dbReference type="Pfam" id="PF00871">
    <property type="entry name" value="Acetate_kinase"/>
    <property type="match status" value="1"/>
</dbReference>
<keyword evidence="3 9" id="KW-0808">Transferase</keyword>
<sequence>MNQIADALILVLNCGSSSIKFAVFDASLPVIPRKPLWNGKVQGIGEERPDFGETGTAPYRINLNAEHPFRDALEHILEQVFHRLNGRELCGIAHRVVHGGSKYFSPVRIDADVLADLKSFIPLAPLHQPVTVQAIEHLLRQHPEIPQIACFDTGFHHSIPKLEQVLPLPYEAWQRGVRRYGFHGLSYEFMSTTLAEQYPQTARGRTIVAHLGNGASLCAMLNLESVATTMGFSALDGLMMGTRTGAVDPGAVLYLMSADKLSLDQVNDVLFRRSGLLGISGVSAEPRIIRKHESDPGEAGERARLALDLYVRRIVREIGALVAVLGGLDLLIFTAGVGEHNDFIRDRVCRDLEYLGVKIDVQANAINSRVISCADSRVVVGVEPTNEEWVAARHVRRLLRLPFHRPDSWKKAMYSRILVPLDSSETSHHAMEHAADLAKTNGAMVVLLHVIEELRLSSGYEPPKVYIDEVFPGFLSRGQAMLDQAATRLRQDGIAVETALIVSKGERVSDLIVEQVETTRCDVVVIGTHGRRGLDRVLIGSDAEQVARLAPVPVLLVRQSHPATANPPALREQ</sequence>
<evidence type="ECO:0000256" key="4">
    <source>
        <dbReference type="ARBA" id="ARBA00022723"/>
    </source>
</evidence>
<dbReference type="EMBL" id="QMDH01000009">
    <property type="protein sequence ID" value="RAZ70384.1"/>
    <property type="molecule type" value="Genomic_DNA"/>
</dbReference>
<dbReference type="EC" id="2.7.2.1" evidence="9"/>
<comment type="caution">
    <text evidence="9">Lacks conserved residue(s) required for the propagation of feature annotation.</text>
</comment>
<dbReference type="NCBIfam" id="TIGR00016">
    <property type="entry name" value="ackA"/>
    <property type="match status" value="1"/>
</dbReference>
<keyword evidence="2 9" id="KW-0963">Cytoplasm</keyword>
<comment type="subcellular location">
    <subcellularLocation>
        <location evidence="9">Cytoplasm</location>
    </subcellularLocation>
</comment>
<comment type="pathway">
    <text evidence="9">Metabolic intermediate biosynthesis; acetyl-CoA biosynthesis; acetyl-CoA from acetate: step 1/2.</text>
</comment>
<comment type="caution">
    <text evidence="12">The sequence shown here is derived from an EMBL/GenBank/DDBJ whole genome shotgun (WGS) entry which is preliminary data.</text>
</comment>
<dbReference type="GO" id="GO:0000287">
    <property type="term" value="F:magnesium ion binding"/>
    <property type="evidence" value="ECO:0007669"/>
    <property type="project" value="UniProtKB-UniRule"/>
</dbReference>
<feature type="binding site" evidence="9">
    <location>
        <position position="95"/>
    </location>
    <ligand>
        <name>substrate</name>
    </ligand>
</feature>
<dbReference type="InterPro" id="IPR014729">
    <property type="entry name" value="Rossmann-like_a/b/a_fold"/>
</dbReference>
<dbReference type="HAMAP" id="MF_00020">
    <property type="entry name" value="Acetate_kinase"/>
    <property type="match status" value="1"/>
</dbReference>
<dbReference type="GO" id="GO:0008776">
    <property type="term" value="F:acetate kinase activity"/>
    <property type="evidence" value="ECO:0007669"/>
    <property type="project" value="UniProtKB-UniRule"/>
</dbReference>
<keyword evidence="5 9" id="KW-0547">Nucleotide-binding</keyword>
<feature type="active site" description="Proton donor/acceptor" evidence="9">
    <location>
        <position position="152"/>
    </location>
</feature>
<evidence type="ECO:0000256" key="9">
    <source>
        <dbReference type="HAMAP-Rule" id="MF_00020"/>
    </source>
</evidence>
<dbReference type="SUPFAM" id="SSF53067">
    <property type="entry name" value="Actin-like ATPase domain"/>
    <property type="match status" value="2"/>
</dbReference>
<feature type="site" description="Transition state stabilizer" evidence="9">
    <location>
        <position position="243"/>
    </location>
</feature>
<keyword evidence="8 9" id="KW-0460">Magnesium</keyword>
<evidence type="ECO:0000313" key="12">
    <source>
        <dbReference type="EMBL" id="RAZ70384.1"/>
    </source>
</evidence>
<dbReference type="Gene3D" id="3.40.50.620">
    <property type="entry name" value="HUPs"/>
    <property type="match status" value="1"/>
</dbReference>
<comment type="subunit">
    <text evidence="9">Homodimer.</text>
</comment>
<dbReference type="InterPro" id="IPR023865">
    <property type="entry name" value="Aliphatic_acid_kinase_CS"/>
</dbReference>
<feature type="binding site" evidence="9">
    <location>
        <position position="13"/>
    </location>
    <ligand>
        <name>Mg(2+)</name>
        <dbReference type="ChEBI" id="CHEBI:18420"/>
    </ligand>
</feature>
<evidence type="ECO:0000256" key="5">
    <source>
        <dbReference type="ARBA" id="ARBA00022741"/>
    </source>
</evidence>
<evidence type="ECO:0000256" key="6">
    <source>
        <dbReference type="ARBA" id="ARBA00022777"/>
    </source>
</evidence>
<comment type="function">
    <text evidence="9">Catalyzes the formation of acetyl phosphate from acetate and ATP. Can also catalyze the reverse reaction.</text>
</comment>
<dbReference type="AlphaFoldDB" id="A0A330GC70"/>
<evidence type="ECO:0000256" key="1">
    <source>
        <dbReference type="ARBA" id="ARBA00008748"/>
    </source>
</evidence>
<evidence type="ECO:0000259" key="11">
    <source>
        <dbReference type="Pfam" id="PF00582"/>
    </source>
</evidence>
<evidence type="ECO:0000256" key="2">
    <source>
        <dbReference type="ARBA" id="ARBA00022490"/>
    </source>
</evidence>